<dbReference type="Proteomes" id="UP000195953">
    <property type="component" value="Chromosome 1"/>
</dbReference>
<gene>
    <name evidence="2" type="ORF">PD5205_00310</name>
    <name evidence="1" type="ORF">PD885_03698</name>
</gene>
<accession>A0A1Y6GQH3</accession>
<protein>
    <submittedName>
        <fullName evidence="2">Hydrolase or peptidase</fullName>
    </submittedName>
</protein>
<reference evidence="2 4" key="2">
    <citation type="submission" date="2017-05" db="EMBL/GenBank/DDBJ databases">
        <authorList>
            <person name="Song R."/>
            <person name="Chenine A.L."/>
            <person name="Ruprecht R.M."/>
        </authorList>
    </citation>
    <scope>NUCLEOTIDE SEQUENCE [LARGE SCALE GENOMIC DNA]</scope>
    <source>
        <strain evidence="2">PD5205</strain>
    </source>
</reference>
<evidence type="ECO:0000313" key="2">
    <source>
        <dbReference type="EMBL" id="SMR01630.1"/>
    </source>
</evidence>
<evidence type="ECO:0000313" key="3">
    <source>
        <dbReference type="Proteomes" id="UP000195877"/>
    </source>
</evidence>
<proteinExistence type="predicted"/>
<dbReference type="AlphaFoldDB" id="A0A1Y6GQH3"/>
<keyword evidence="3" id="KW-1185">Reference proteome</keyword>
<dbReference type="Proteomes" id="UP000195877">
    <property type="component" value="Chromosome 1"/>
</dbReference>
<evidence type="ECO:0000313" key="1">
    <source>
        <dbReference type="EMBL" id="SMR00919.1"/>
    </source>
</evidence>
<organism evidence="2 4">
    <name type="scientific">Xanthomonas fragariae</name>
    <dbReference type="NCBI Taxonomy" id="48664"/>
    <lineage>
        <taxon>Bacteria</taxon>
        <taxon>Pseudomonadati</taxon>
        <taxon>Pseudomonadota</taxon>
        <taxon>Gammaproteobacteria</taxon>
        <taxon>Lysobacterales</taxon>
        <taxon>Lysobacteraceae</taxon>
        <taxon>Xanthomonas</taxon>
    </lineage>
</organism>
<dbReference type="EMBL" id="LT853885">
    <property type="protein sequence ID" value="SMR01630.1"/>
    <property type="molecule type" value="Genomic_DNA"/>
</dbReference>
<sequence>MRQAVTRAHNLDDIKDAYDQLASLPYADAHSIPLVEVRDGGYLAYY</sequence>
<dbReference type="GO" id="GO:0016787">
    <property type="term" value="F:hydrolase activity"/>
    <property type="evidence" value="ECO:0007669"/>
    <property type="project" value="UniProtKB-KW"/>
</dbReference>
<dbReference type="EMBL" id="LT853882">
    <property type="protein sequence ID" value="SMR00919.1"/>
    <property type="molecule type" value="Genomic_DNA"/>
</dbReference>
<name>A0A1Y6GQH3_9XANT</name>
<keyword evidence="2" id="KW-0378">Hydrolase</keyword>
<reference evidence="1 3" key="1">
    <citation type="submission" date="2017-05" db="EMBL/GenBank/DDBJ databases">
        <authorList>
            <person name="Blom J."/>
        </authorList>
    </citation>
    <scope>NUCLEOTIDE SEQUENCE [LARGE SCALE GENOMIC DNA]</scope>
    <source>
        <strain evidence="1">PD885</strain>
    </source>
</reference>
<evidence type="ECO:0000313" key="4">
    <source>
        <dbReference type="Proteomes" id="UP000195953"/>
    </source>
</evidence>